<accession>A0AC34G3D5</accession>
<proteinExistence type="predicted"/>
<dbReference type="WBParaSite" id="ES5_v2.g23993.t1">
    <property type="protein sequence ID" value="ES5_v2.g23993.t1"/>
    <property type="gene ID" value="ES5_v2.g23993"/>
</dbReference>
<organism evidence="1 2">
    <name type="scientific">Panagrolaimus sp. ES5</name>
    <dbReference type="NCBI Taxonomy" id="591445"/>
    <lineage>
        <taxon>Eukaryota</taxon>
        <taxon>Metazoa</taxon>
        <taxon>Ecdysozoa</taxon>
        <taxon>Nematoda</taxon>
        <taxon>Chromadorea</taxon>
        <taxon>Rhabditida</taxon>
        <taxon>Tylenchina</taxon>
        <taxon>Panagrolaimomorpha</taxon>
        <taxon>Panagrolaimoidea</taxon>
        <taxon>Panagrolaimidae</taxon>
        <taxon>Panagrolaimus</taxon>
    </lineage>
</organism>
<protein>
    <submittedName>
        <fullName evidence="2">Uncharacterized protein</fullName>
    </submittedName>
</protein>
<dbReference type="Proteomes" id="UP000887579">
    <property type="component" value="Unplaced"/>
</dbReference>
<reference evidence="2" key="1">
    <citation type="submission" date="2022-11" db="UniProtKB">
        <authorList>
            <consortium name="WormBaseParasite"/>
        </authorList>
    </citation>
    <scope>IDENTIFICATION</scope>
</reference>
<name>A0AC34G3D5_9BILA</name>
<evidence type="ECO:0000313" key="2">
    <source>
        <dbReference type="WBParaSite" id="ES5_v2.g23993.t1"/>
    </source>
</evidence>
<sequence length="73" mass="8411">MSVVESTPFGKARIFFDEQSFTVFLNPKGKEYVVQNEDDCDKTPIYIAFTAKKQIIRKAAKDLCSKKPRFVVF</sequence>
<evidence type="ECO:0000313" key="1">
    <source>
        <dbReference type="Proteomes" id="UP000887579"/>
    </source>
</evidence>